<dbReference type="PANTHER" id="PTHR24223:SF330">
    <property type="entry name" value="ATP-BINDING CASSETTE SUB-FAMILY C MEMBER 10"/>
    <property type="match status" value="1"/>
</dbReference>
<dbReference type="AlphaFoldDB" id="A0A8S1NHG8"/>
<feature type="transmembrane region" description="Helical" evidence="10">
    <location>
        <begin position="116"/>
        <end position="134"/>
    </location>
</feature>
<dbReference type="PROSITE" id="PS50929">
    <property type="entry name" value="ABC_TM1F"/>
    <property type="match status" value="2"/>
</dbReference>
<keyword evidence="3 10" id="KW-0812">Transmembrane</keyword>
<keyword evidence="14" id="KW-1185">Reference proteome</keyword>
<feature type="transmembrane region" description="Helical" evidence="10">
    <location>
        <begin position="329"/>
        <end position="354"/>
    </location>
</feature>
<keyword evidence="7 10" id="KW-1133">Transmembrane helix</keyword>
<organism evidence="13 14">
    <name type="scientific">Paramecium sonneborni</name>
    <dbReference type="NCBI Taxonomy" id="65129"/>
    <lineage>
        <taxon>Eukaryota</taxon>
        <taxon>Sar</taxon>
        <taxon>Alveolata</taxon>
        <taxon>Ciliophora</taxon>
        <taxon>Intramacronucleata</taxon>
        <taxon>Oligohymenophorea</taxon>
        <taxon>Peniculida</taxon>
        <taxon>Parameciidae</taxon>
        <taxon>Paramecium</taxon>
    </lineage>
</organism>
<dbReference type="FunFam" id="1.20.1560.10:FF:000331">
    <property type="entry name" value="Uncharacterized protein"/>
    <property type="match status" value="1"/>
</dbReference>
<dbReference type="InterPro" id="IPR003593">
    <property type="entry name" value="AAA+_ATPase"/>
</dbReference>
<dbReference type="InterPro" id="IPR050173">
    <property type="entry name" value="ABC_transporter_C-like"/>
</dbReference>
<feature type="domain" description="ABC transporter" evidence="11">
    <location>
        <begin position="974"/>
        <end position="1188"/>
    </location>
</feature>
<feature type="transmembrane region" description="Helical" evidence="10">
    <location>
        <begin position="218"/>
        <end position="240"/>
    </location>
</feature>
<evidence type="ECO:0000259" key="12">
    <source>
        <dbReference type="PROSITE" id="PS50929"/>
    </source>
</evidence>
<keyword evidence="4" id="KW-0677">Repeat</keyword>
<evidence type="ECO:0000259" key="11">
    <source>
        <dbReference type="PROSITE" id="PS50893"/>
    </source>
</evidence>
<dbReference type="CDD" id="cd03250">
    <property type="entry name" value="ABCC_MRP_domain1"/>
    <property type="match status" value="1"/>
</dbReference>
<feature type="domain" description="ABC transporter" evidence="11">
    <location>
        <begin position="388"/>
        <end position="612"/>
    </location>
</feature>
<proteinExistence type="predicted"/>
<comment type="subcellular location">
    <subcellularLocation>
        <location evidence="1">Membrane</location>
        <topology evidence="1">Multi-pass membrane protein</topology>
    </subcellularLocation>
</comment>
<dbReference type="SMART" id="SM00382">
    <property type="entry name" value="AAA"/>
    <property type="match status" value="2"/>
</dbReference>
<evidence type="ECO:0000256" key="3">
    <source>
        <dbReference type="ARBA" id="ARBA00022692"/>
    </source>
</evidence>
<evidence type="ECO:0000256" key="8">
    <source>
        <dbReference type="ARBA" id="ARBA00023136"/>
    </source>
</evidence>
<evidence type="ECO:0000256" key="10">
    <source>
        <dbReference type="SAM" id="Phobius"/>
    </source>
</evidence>
<dbReference type="Pfam" id="PF00005">
    <property type="entry name" value="ABC_tran"/>
    <property type="match status" value="2"/>
</dbReference>
<dbReference type="GO" id="GO:0140359">
    <property type="term" value="F:ABC-type transporter activity"/>
    <property type="evidence" value="ECO:0007669"/>
    <property type="project" value="InterPro"/>
</dbReference>
<evidence type="ECO:0000256" key="7">
    <source>
        <dbReference type="ARBA" id="ARBA00022989"/>
    </source>
</evidence>
<dbReference type="InterPro" id="IPR017871">
    <property type="entry name" value="ABC_transporter-like_CS"/>
</dbReference>
<feature type="transmembrane region" description="Helical" evidence="10">
    <location>
        <begin position="690"/>
        <end position="711"/>
    </location>
</feature>
<dbReference type="InterPro" id="IPR003439">
    <property type="entry name" value="ABC_transporter-like_ATP-bd"/>
</dbReference>
<feature type="transmembrane region" description="Helical" evidence="10">
    <location>
        <begin position="76"/>
        <end position="96"/>
    </location>
</feature>
<name>A0A8S1NHG8_9CILI</name>
<feature type="transmembrane region" description="Helical" evidence="10">
    <location>
        <begin position="775"/>
        <end position="798"/>
    </location>
</feature>
<dbReference type="PANTHER" id="PTHR24223">
    <property type="entry name" value="ATP-BINDING CASSETTE SUB-FAMILY C"/>
    <property type="match status" value="1"/>
</dbReference>
<dbReference type="GO" id="GO:0016020">
    <property type="term" value="C:membrane"/>
    <property type="evidence" value="ECO:0007669"/>
    <property type="project" value="UniProtKB-SubCell"/>
</dbReference>
<evidence type="ECO:0000256" key="1">
    <source>
        <dbReference type="ARBA" id="ARBA00004141"/>
    </source>
</evidence>
<dbReference type="FunFam" id="3.40.50.300:FF:001172">
    <property type="entry name" value="Cystic fibrosis transmembrane conductance regulator"/>
    <property type="match status" value="1"/>
</dbReference>
<keyword evidence="5" id="KW-0547">Nucleotide-binding</keyword>
<sequence length="1188" mass="138495">MKISDPLLEYQEVQTHKDDWLYTKISKMIRLINNNREQLQNQSLQEYCVKISDSNYILKQYSNIDKKTIYSKIKQILITNSIFIFIQQIFASILQLANIVMLDLFTDSVKDENNYYILYLILLLIFSFSKTYLVSIQTHQISVFLAKLDVLCNYELYKKLLATHQHVNDQKIPNINILITNDIEQIKQLHFSLKEGTLACCMLIGCILFLYYKDVHAGNVILIVIVCAQVFNFFVTFFMMQAQERMFYRKDQRINLTTDVLHGIKQIKYLSWEQIFSNKIMFKRKIEFQMLIIVKIFDGLLVLFWNNINYILLYFYILNSKVNLIDLNVFTLIAIFNSMIYPLGILPFCINFLLSAIVSIKRVNTYFTQMDVLDISQNQLSGNNEFILQIQEGIYQLSEDFSLQISNLLIKKQSLNFIVGPLGSGKSTLFNAILNELQNIKEKQKQIGGSISFCSQSSWIQNQTIRQNICFGSEYNQQLFTKVVELCQLKEDIQKLENFDQYLVGPDGNNLSGGQKQRIALARAVYQDSDIYLFDDIFSSLDIPVADSIFQNLILNYLNNKTVLFITSNQHFINKIPKNANIIFMEKGQITEQNISESSLIRKLSKKSDDLNIEDEQNEKKDENNDQVQELEEREVGEVDIKVWLYYFSSMAWPLVLLYFIFNFSLQGACSYIDFWLKNENFDNDFSKKFTQLLLIALSVTVFRALFYVLVSLRSSWTIYKQLNDSIMKAKMVFFDKTNAGRIINRLSGDIETIDGLLPWSFDIFMEALARGSGFVIGLIILFPYISVGLIGVFYAYYYVANTYIKTNRELKRLKQVNHAELLGWINETQKGLKTIRAQQKQTYFFNYYLDKLRIWNSCEQSSLRAKFWYFVRLNLTCNLLLLLSTVIILISNENYASKALALTYSILIIDNFNDLFNFYLQAEQMIISVERIRQYSKIPQEDIHKKNSLIKTINFDNSCDLTIKPIVDLYTDIEFKEICLSYDQINYQLKSLNLKIQKNEKIAIIGRTGSGKTSIMNVLFQLYQQQQGNLIIKGQDVQYLSLQELRSQLSIVPQFGFLFEGTLYENLDPGLSIGKEKIDHLLSQFKQLKSDQTIEQGGNNLSNGEKQLINYLRIILQDKSIICLDEATSNIDPQTDKLLHEFLFKFTEQKTLIVITHRLDYLNKYDRVIYLDQGRILKIESIGENKN</sequence>
<dbReference type="InterPro" id="IPR011527">
    <property type="entry name" value="ABC1_TM_dom"/>
</dbReference>
<dbReference type="PROSITE" id="PS50893">
    <property type="entry name" value="ABC_TRANSPORTER_2"/>
    <property type="match status" value="2"/>
</dbReference>
<dbReference type="GO" id="GO:0005524">
    <property type="term" value="F:ATP binding"/>
    <property type="evidence" value="ECO:0007669"/>
    <property type="project" value="UniProtKB-KW"/>
</dbReference>
<protein>
    <recommendedName>
        <fullName evidence="15">ABC transporter family protein</fullName>
    </recommendedName>
</protein>
<feature type="transmembrane region" description="Helical" evidence="10">
    <location>
        <begin position="196"/>
        <end position="212"/>
    </location>
</feature>
<comment type="caution">
    <text evidence="13">The sequence shown here is derived from an EMBL/GenBank/DDBJ whole genome shotgun (WGS) entry which is preliminary data.</text>
</comment>
<feature type="domain" description="ABC transmembrane type-1" evidence="12">
    <location>
        <begin position="82"/>
        <end position="355"/>
    </location>
</feature>
<keyword evidence="9" id="KW-0325">Glycoprotein</keyword>
<feature type="transmembrane region" description="Helical" evidence="10">
    <location>
        <begin position="870"/>
        <end position="891"/>
    </location>
</feature>
<keyword evidence="2" id="KW-0813">Transport</keyword>
<feature type="domain" description="ABC transmembrane type-1" evidence="12">
    <location>
        <begin position="693"/>
        <end position="925"/>
    </location>
</feature>
<feature type="transmembrane region" description="Helical" evidence="10">
    <location>
        <begin position="644"/>
        <end position="662"/>
    </location>
</feature>
<evidence type="ECO:0000256" key="6">
    <source>
        <dbReference type="ARBA" id="ARBA00022840"/>
    </source>
</evidence>
<dbReference type="PROSITE" id="PS00211">
    <property type="entry name" value="ABC_TRANSPORTER_1"/>
    <property type="match status" value="1"/>
</dbReference>
<reference evidence="13" key="1">
    <citation type="submission" date="2021-01" db="EMBL/GenBank/DDBJ databases">
        <authorList>
            <consortium name="Genoscope - CEA"/>
            <person name="William W."/>
        </authorList>
    </citation>
    <scope>NUCLEOTIDE SEQUENCE</scope>
</reference>
<dbReference type="OrthoDB" id="298960at2759"/>
<dbReference type="Pfam" id="PF00664">
    <property type="entry name" value="ABC_membrane"/>
    <property type="match status" value="2"/>
</dbReference>
<keyword evidence="8 10" id="KW-0472">Membrane</keyword>
<accession>A0A8S1NHG8</accession>
<dbReference type="GO" id="GO:0016887">
    <property type="term" value="F:ATP hydrolysis activity"/>
    <property type="evidence" value="ECO:0007669"/>
    <property type="project" value="InterPro"/>
</dbReference>
<dbReference type="EMBL" id="CAJJDN010000057">
    <property type="protein sequence ID" value="CAD8091522.1"/>
    <property type="molecule type" value="Genomic_DNA"/>
</dbReference>
<gene>
    <name evidence="13" type="ORF">PSON_ATCC_30995.1.T0570314</name>
</gene>
<dbReference type="Proteomes" id="UP000692954">
    <property type="component" value="Unassembled WGS sequence"/>
</dbReference>
<evidence type="ECO:0000256" key="5">
    <source>
        <dbReference type="ARBA" id="ARBA00022741"/>
    </source>
</evidence>
<evidence type="ECO:0000313" key="13">
    <source>
        <dbReference type="EMBL" id="CAD8091522.1"/>
    </source>
</evidence>
<evidence type="ECO:0008006" key="15">
    <source>
        <dbReference type="Google" id="ProtNLM"/>
    </source>
</evidence>
<keyword evidence="6" id="KW-0067">ATP-binding</keyword>
<evidence type="ECO:0000256" key="9">
    <source>
        <dbReference type="ARBA" id="ARBA00023180"/>
    </source>
</evidence>
<evidence type="ECO:0000256" key="2">
    <source>
        <dbReference type="ARBA" id="ARBA00022448"/>
    </source>
</evidence>
<evidence type="ECO:0000256" key="4">
    <source>
        <dbReference type="ARBA" id="ARBA00022737"/>
    </source>
</evidence>
<evidence type="ECO:0000313" key="14">
    <source>
        <dbReference type="Proteomes" id="UP000692954"/>
    </source>
</evidence>
<feature type="transmembrane region" description="Helical" evidence="10">
    <location>
        <begin position="291"/>
        <end position="317"/>
    </location>
</feature>